<dbReference type="Proteomes" id="UP000004318">
    <property type="component" value="Unassembled WGS sequence"/>
</dbReference>
<evidence type="ECO:0000313" key="2">
    <source>
        <dbReference type="Proteomes" id="UP000004318"/>
    </source>
</evidence>
<reference evidence="1 2" key="1">
    <citation type="journal article" date="2010" name="J. Bacteriol.">
        <title>Genome sequences of Oceanicola granulosus HTCC2516(T) and Oceanicola batsensis HTCC2597(TDelta).</title>
        <authorList>
            <person name="Thrash J.C."/>
            <person name="Cho J.C."/>
            <person name="Vergin K.L."/>
            <person name="Giovannoni S.J."/>
        </authorList>
    </citation>
    <scope>NUCLEOTIDE SEQUENCE [LARGE SCALE GENOMIC DNA]</scope>
    <source>
        <strain evidence="2">ATCC BAA-863 / DSM 15984 / KCTC 12145 / HTCC2597</strain>
    </source>
</reference>
<proteinExistence type="predicted"/>
<evidence type="ECO:0000313" key="1">
    <source>
        <dbReference type="EMBL" id="EAQ02783.1"/>
    </source>
</evidence>
<keyword evidence="2" id="KW-1185">Reference proteome</keyword>
<dbReference type="Pfam" id="PF04199">
    <property type="entry name" value="Cyclase"/>
    <property type="match status" value="1"/>
</dbReference>
<dbReference type="InterPro" id="IPR037175">
    <property type="entry name" value="KFase_sf"/>
</dbReference>
<name>A3TYW5_PSEBH</name>
<protein>
    <submittedName>
        <fullName evidence="1">Probable polyketide cyclase</fullName>
    </submittedName>
</protein>
<comment type="caution">
    <text evidence="1">The sequence shown here is derived from an EMBL/GenBank/DDBJ whole genome shotgun (WGS) entry which is preliminary data.</text>
</comment>
<dbReference type="AlphaFoldDB" id="A3TYW5"/>
<gene>
    <name evidence="1" type="ORF">OB2597_15415</name>
</gene>
<dbReference type="HOGENOM" id="CLU_030671_0_0_5"/>
<organism evidence="1 2">
    <name type="scientific">Pseudooceanicola batsensis (strain ATCC BAA-863 / DSM 15984 / KCTC 12145 / HTCC2597)</name>
    <name type="common">Oceanicola batsensis</name>
    <dbReference type="NCBI Taxonomy" id="252305"/>
    <lineage>
        <taxon>Bacteria</taxon>
        <taxon>Pseudomonadati</taxon>
        <taxon>Pseudomonadota</taxon>
        <taxon>Alphaproteobacteria</taxon>
        <taxon>Rhodobacterales</taxon>
        <taxon>Paracoccaceae</taxon>
        <taxon>Pseudooceanicola</taxon>
    </lineage>
</organism>
<dbReference type="GO" id="GO:0004061">
    <property type="term" value="F:arylformamidase activity"/>
    <property type="evidence" value="ECO:0007669"/>
    <property type="project" value="InterPro"/>
</dbReference>
<dbReference type="GO" id="GO:0019441">
    <property type="term" value="P:L-tryptophan catabolic process to kynurenine"/>
    <property type="evidence" value="ECO:0007669"/>
    <property type="project" value="InterPro"/>
</dbReference>
<dbReference type="PANTHER" id="PTHR34861">
    <property type="match status" value="1"/>
</dbReference>
<dbReference type="Gene3D" id="3.50.30.50">
    <property type="entry name" value="Putative cyclase"/>
    <property type="match status" value="1"/>
</dbReference>
<dbReference type="PANTHER" id="PTHR34861:SF10">
    <property type="entry name" value="CYCLASE"/>
    <property type="match status" value="1"/>
</dbReference>
<dbReference type="EMBL" id="AAMO01000006">
    <property type="protein sequence ID" value="EAQ02783.1"/>
    <property type="molecule type" value="Genomic_DNA"/>
</dbReference>
<dbReference type="SUPFAM" id="SSF102198">
    <property type="entry name" value="Putative cyclase"/>
    <property type="match status" value="1"/>
</dbReference>
<accession>A3TYW5</accession>
<dbReference type="STRING" id="252305.OB2597_15415"/>
<dbReference type="InterPro" id="IPR007325">
    <property type="entry name" value="KFase/CYL"/>
</dbReference>
<dbReference type="eggNOG" id="COG1878">
    <property type="taxonomic scope" value="Bacteria"/>
</dbReference>
<sequence length="330" mass="35269">MDDREVKSMKSIFEPAVAGLMACTLMAGAALAESHGDMAWTESKYGPDDEIGAANLLTPERAKMAADLVTEGKVYSLGLTLDSSVPAFAPRSMSVAILQPGQVNNSGLGPTETTYNDDIFMGWLGIGSQIDGLGHIGVDHVYYNGNDGADFVAADGMTKLGIEKVPPIVTRGVLLDMSSHYGQEIVQEGTAYTREDIMEAAESQGVEIREGDVVLFHSGWLDLLKEETRDAQRYGSVEPGLGKTGAEYLAEIGVIAVGADTWGLEAVPFEDGVGVFEVHQILLAHNGIYILENMVTENLVADGVNEFMFVLGQAKVRGAVQMIINPVAIR</sequence>